<gene>
    <name evidence="1" type="ORF">H6G68_16330</name>
</gene>
<name>A0ABR8J6S6_9NOST</name>
<comment type="caution">
    <text evidence="1">The sequence shown here is derived from an EMBL/GenBank/DDBJ whole genome shotgun (WGS) entry which is preliminary data.</text>
</comment>
<keyword evidence="2" id="KW-1185">Reference proteome</keyword>
<evidence type="ECO:0000313" key="2">
    <source>
        <dbReference type="Proteomes" id="UP000660381"/>
    </source>
</evidence>
<protein>
    <submittedName>
        <fullName evidence="1">Uncharacterized protein</fullName>
    </submittedName>
</protein>
<organism evidence="1 2">
    <name type="scientific">Anabaena catenula FACHB-362</name>
    <dbReference type="NCBI Taxonomy" id="2692877"/>
    <lineage>
        <taxon>Bacteria</taxon>
        <taxon>Bacillati</taxon>
        <taxon>Cyanobacteriota</taxon>
        <taxon>Cyanophyceae</taxon>
        <taxon>Nostocales</taxon>
        <taxon>Nostocaceae</taxon>
        <taxon>Anabaena</taxon>
    </lineage>
</organism>
<reference evidence="1 2" key="1">
    <citation type="journal article" date="2020" name="ISME J.">
        <title>Comparative genomics reveals insights into cyanobacterial evolution and habitat adaptation.</title>
        <authorList>
            <person name="Chen M.Y."/>
            <person name="Teng W.K."/>
            <person name="Zhao L."/>
            <person name="Hu C.X."/>
            <person name="Zhou Y.K."/>
            <person name="Han B.P."/>
            <person name="Song L.R."/>
            <person name="Shu W.S."/>
        </authorList>
    </citation>
    <scope>NUCLEOTIDE SEQUENCE [LARGE SCALE GENOMIC DNA]</scope>
    <source>
        <strain evidence="1 2">FACHB-362</strain>
    </source>
</reference>
<sequence>MKSQLQLEIAIQHPEIFALTWLNSKTNKPSELATKPKDNKARLQIIETAVITFAKFISPVDAVWAVPTLKLCFMVLKFLQESKNR</sequence>
<proteinExistence type="predicted"/>
<dbReference type="Proteomes" id="UP000660381">
    <property type="component" value="Unassembled WGS sequence"/>
</dbReference>
<accession>A0ABR8J6S6</accession>
<evidence type="ECO:0000313" key="1">
    <source>
        <dbReference type="EMBL" id="MBD2693300.1"/>
    </source>
</evidence>
<dbReference type="RefSeq" id="WP_190907589.1">
    <property type="nucleotide sequence ID" value="NZ_JACJTQ010000025.1"/>
</dbReference>
<dbReference type="EMBL" id="JACJTQ010000025">
    <property type="protein sequence ID" value="MBD2693300.1"/>
    <property type="molecule type" value="Genomic_DNA"/>
</dbReference>